<dbReference type="Proteomes" id="UP000037904">
    <property type="component" value="Unassembled WGS sequence"/>
</dbReference>
<organism evidence="1 2">
    <name type="scientific">Fusarium langsethiae</name>
    <dbReference type="NCBI Taxonomy" id="179993"/>
    <lineage>
        <taxon>Eukaryota</taxon>
        <taxon>Fungi</taxon>
        <taxon>Dikarya</taxon>
        <taxon>Ascomycota</taxon>
        <taxon>Pezizomycotina</taxon>
        <taxon>Sordariomycetes</taxon>
        <taxon>Hypocreomycetidae</taxon>
        <taxon>Hypocreales</taxon>
        <taxon>Nectriaceae</taxon>
        <taxon>Fusarium</taxon>
    </lineage>
</organism>
<accession>A0A0M9F4N5</accession>
<evidence type="ECO:0000313" key="1">
    <source>
        <dbReference type="EMBL" id="KPA46038.1"/>
    </source>
</evidence>
<name>A0A0M9F4N5_FUSLA</name>
<protein>
    <submittedName>
        <fullName evidence="1">Uncharacterized protein</fullName>
    </submittedName>
</protein>
<gene>
    <name evidence="1" type="ORF">FLAG1_01129</name>
</gene>
<dbReference type="EMBL" id="JXCE01000008">
    <property type="protein sequence ID" value="KPA46038.1"/>
    <property type="molecule type" value="Genomic_DNA"/>
</dbReference>
<reference evidence="1 2" key="1">
    <citation type="submission" date="2015-04" db="EMBL/GenBank/DDBJ databases">
        <title>The draft genome sequence of Fusarium langsethiae, a T-2/HT-2 mycotoxin producer.</title>
        <authorList>
            <person name="Lysoe E."/>
            <person name="Divon H.H."/>
            <person name="Terzi V."/>
            <person name="Orru L."/>
            <person name="Lamontanara A."/>
            <person name="Kolseth A.-K."/>
            <person name="Frandsen R.J."/>
            <person name="Nielsen K."/>
            <person name="Thrane U."/>
        </authorList>
    </citation>
    <scope>NUCLEOTIDE SEQUENCE [LARGE SCALE GENOMIC DNA]</scope>
    <source>
        <strain evidence="1 2">Fl201059</strain>
    </source>
</reference>
<dbReference type="AlphaFoldDB" id="A0A0M9F4N5"/>
<proteinExistence type="predicted"/>
<sequence>MLSRFDFRVARPYDPAMLSQPARLQVEDLVDDRQLLLQLRKPGFVRDLVRIPVDGWQAADSSSFRRSGHFIVRGLRKWLVMWNARGPGLTDCLGIGL</sequence>
<keyword evidence="2" id="KW-1185">Reference proteome</keyword>
<evidence type="ECO:0000313" key="2">
    <source>
        <dbReference type="Proteomes" id="UP000037904"/>
    </source>
</evidence>
<comment type="caution">
    <text evidence="1">The sequence shown here is derived from an EMBL/GenBank/DDBJ whole genome shotgun (WGS) entry which is preliminary data.</text>
</comment>